<evidence type="ECO:0000256" key="1">
    <source>
        <dbReference type="SAM" id="SignalP"/>
    </source>
</evidence>
<dbReference type="Proteomes" id="UP000249547">
    <property type="component" value="Unassembled WGS sequence"/>
</dbReference>
<keyword evidence="1" id="KW-0732">Signal</keyword>
<organism evidence="2 3">
    <name type="scientific">Chitinophaga skermanii</name>
    <dbReference type="NCBI Taxonomy" id="331697"/>
    <lineage>
        <taxon>Bacteria</taxon>
        <taxon>Pseudomonadati</taxon>
        <taxon>Bacteroidota</taxon>
        <taxon>Chitinophagia</taxon>
        <taxon>Chitinophagales</taxon>
        <taxon>Chitinophagaceae</taxon>
        <taxon>Chitinophaga</taxon>
    </lineage>
</organism>
<evidence type="ECO:0008006" key="4">
    <source>
        <dbReference type="Google" id="ProtNLM"/>
    </source>
</evidence>
<dbReference type="Gene3D" id="3.10.450.360">
    <property type="match status" value="1"/>
</dbReference>
<accession>A0A327Q4B2</accession>
<feature type="chain" id="PRO_5016364522" description="PepSY-like beta-lactamase-inhibitor" evidence="1">
    <location>
        <begin position="22"/>
        <end position="149"/>
    </location>
</feature>
<dbReference type="SUPFAM" id="SSF160574">
    <property type="entry name" value="BT0923-like"/>
    <property type="match status" value="1"/>
</dbReference>
<gene>
    <name evidence="2" type="ORF">LX64_04739</name>
</gene>
<dbReference type="OrthoDB" id="670761at2"/>
<dbReference type="AlphaFoldDB" id="A0A327Q4B2"/>
<evidence type="ECO:0000313" key="2">
    <source>
        <dbReference type="EMBL" id="RAI98754.1"/>
    </source>
</evidence>
<reference evidence="2 3" key="1">
    <citation type="submission" date="2018-06" db="EMBL/GenBank/DDBJ databases">
        <title>Genomic Encyclopedia of Archaeal and Bacterial Type Strains, Phase II (KMG-II): from individual species to whole genera.</title>
        <authorList>
            <person name="Goeker M."/>
        </authorList>
    </citation>
    <scope>NUCLEOTIDE SEQUENCE [LARGE SCALE GENOMIC DNA]</scope>
    <source>
        <strain evidence="2 3">DSM 23857</strain>
    </source>
</reference>
<dbReference type="RefSeq" id="WP_111600121.1">
    <property type="nucleotide sequence ID" value="NZ_QLLL01000011.1"/>
</dbReference>
<proteinExistence type="predicted"/>
<feature type="signal peptide" evidence="1">
    <location>
        <begin position="1"/>
        <end position="21"/>
    </location>
</feature>
<comment type="caution">
    <text evidence="2">The sequence shown here is derived from an EMBL/GenBank/DDBJ whole genome shotgun (WGS) entry which is preliminary data.</text>
</comment>
<evidence type="ECO:0000313" key="3">
    <source>
        <dbReference type="Proteomes" id="UP000249547"/>
    </source>
</evidence>
<keyword evidence="3" id="KW-1185">Reference proteome</keyword>
<name>A0A327Q4B2_9BACT</name>
<dbReference type="EMBL" id="QLLL01000011">
    <property type="protein sequence ID" value="RAI98754.1"/>
    <property type="molecule type" value="Genomic_DNA"/>
</dbReference>
<sequence>MKKLITLIVFALFCLSTQAFAGVETVVSAKFSNALRASFGEVKNVRWFKDEKKNYTAKFEMKDNQVTAIYNNAGELLSTSRIISDAQLPLPLIQQLMKSYPDQSFYAVVEHSTRAGIQYFITLEGANTWTVLKVSSEGIVVPMEKLVKS</sequence>
<protein>
    <recommendedName>
        <fullName evidence="4">PepSY-like beta-lactamase-inhibitor</fullName>
    </recommendedName>
</protein>